<reference evidence="1" key="1">
    <citation type="submission" date="2018-05" db="EMBL/GenBank/DDBJ databases">
        <authorList>
            <person name="Lanie J.A."/>
            <person name="Ng W.-L."/>
            <person name="Kazmierczak K.M."/>
            <person name="Andrzejewski T.M."/>
            <person name="Davidsen T.M."/>
            <person name="Wayne K.J."/>
            <person name="Tettelin H."/>
            <person name="Glass J.I."/>
            <person name="Rusch D."/>
            <person name="Podicherti R."/>
            <person name="Tsui H.-C.T."/>
            <person name="Winkler M.E."/>
        </authorList>
    </citation>
    <scope>NUCLEOTIDE SEQUENCE</scope>
</reference>
<organism evidence="1">
    <name type="scientific">marine metagenome</name>
    <dbReference type="NCBI Taxonomy" id="408172"/>
    <lineage>
        <taxon>unclassified sequences</taxon>
        <taxon>metagenomes</taxon>
        <taxon>ecological metagenomes</taxon>
    </lineage>
</organism>
<dbReference type="EMBL" id="UINC01115269">
    <property type="protein sequence ID" value="SVC86167.1"/>
    <property type="molecule type" value="Genomic_DNA"/>
</dbReference>
<feature type="non-terminal residue" evidence="1">
    <location>
        <position position="1"/>
    </location>
</feature>
<gene>
    <name evidence="1" type="ORF">METZ01_LOCUS339021</name>
</gene>
<name>A0A382QMI0_9ZZZZ</name>
<evidence type="ECO:0000313" key="1">
    <source>
        <dbReference type="EMBL" id="SVC86167.1"/>
    </source>
</evidence>
<protein>
    <submittedName>
        <fullName evidence="1">Uncharacterized protein</fullName>
    </submittedName>
</protein>
<dbReference type="AlphaFoldDB" id="A0A382QMI0"/>
<accession>A0A382QMI0</accession>
<proteinExistence type="predicted"/>
<sequence length="83" mass="9519">VLAENLRETVQFAHVVGFSPEQVAAFVVKFPRAFFSPRLAGSSRFQISVFVEQLREVIFSTAFVRSLLLCKQDDTRRKNEIEN</sequence>